<organism evidence="3 5">
    <name type="scientific">Clostridium formicaceticum</name>
    <dbReference type="NCBI Taxonomy" id="1497"/>
    <lineage>
        <taxon>Bacteria</taxon>
        <taxon>Bacillati</taxon>
        <taxon>Bacillota</taxon>
        <taxon>Clostridia</taxon>
        <taxon>Eubacteriales</taxon>
        <taxon>Clostridiaceae</taxon>
        <taxon>Clostridium</taxon>
    </lineage>
</organism>
<feature type="region of interest" description="Disordered" evidence="1">
    <location>
        <begin position="130"/>
        <end position="154"/>
    </location>
</feature>
<dbReference type="Gene3D" id="1.10.10.10">
    <property type="entry name" value="Winged helix-like DNA-binding domain superfamily/Winged helix DNA-binding domain"/>
    <property type="match status" value="1"/>
</dbReference>
<dbReference type="Pfam" id="PF13730">
    <property type="entry name" value="HTH_36"/>
    <property type="match status" value="1"/>
</dbReference>
<dbReference type="RefSeq" id="WP_070969268.1">
    <property type="nucleotide sequence ID" value="NZ_CP017603.1"/>
</dbReference>
<name>A0AAC9RHX6_9CLOT</name>
<gene>
    <name evidence="2" type="ORF">BJL90_14110</name>
    <name evidence="3" type="ORF">CLFO_17660</name>
</gene>
<evidence type="ECO:0000313" key="5">
    <source>
        <dbReference type="Proteomes" id="UP000192478"/>
    </source>
</evidence>
<dbReference type="AlphaFoldDB" id="A0AAC9RHX6"/>
<reference evidence="3 5" key="2">
    <citation type="submission" date="2017-03" db="EMBL/GenBank/DDBJ databases">
        <title>Complete sequence of Clostridium formicaceticum DSM 92.</title>
        <authorList>
            <person name="Poehlein A."/>
            <person name="Karl M."/>
            <person name="Bengelsdorf F.R."/>
            <person name="Duerre P."/>
            <person name="Daniel R."/>
        </authorList>
    </citation>
    <scope>NUCLEOTIDE SEQUENCE [LARGE SCALE GENOMIC DNA]</scope>
    <source>
        <strain evidence="3 5">DSM 92</strain>
    </source>
</reference>
<sequence length="249" mass="29260">MKLTKQNYHLYFNLNLTPTQKLIIDTLLSHCHNGKDHSFPNQQKIASEINVCRHTVFRNLAKIQKIKIGELPFMIVKSRRSEGGTWDHNCYIFPWLNNKYKKAYIHENNKYMINKLIEHYEQLALQEMLEEEEKEKEDDDDNDNHGTGNSSKKDRQKFLPYLSSKIQKLSTITRIKANDLLKMFIRIGETMNNSNIIFCMDKYLQTCLGNLSYEVKATEKIKEIYNILIGNEDLYTINLDKYVGDVLAV</sequence>
<dbReference type="Proteomes" id="UP000192478">
    <property type="component" value="Chromosome"/>
</dbReference>
<dbReference type="EMBL" id="CP017603">
    <property type="protein sequence ID" value="AOY76886.1"/>
    <property type="molecule type" value="Genomic_DNA"/>
</dbReference>
<evidence type="ECO:0008006" key="6">
    <source>
        <dbReference type="Google" id="ProtNLM"/>
    </source>
</evidence>
<reference evidence="2 4" key="1">
    <citation type="submission" date="2016-10" db="EMBL/GenBank/DDBJ databases">
        <title>Complete Genome Sequence of Acetogen Clostridium formicoaceticum ATCC 27076.</title>
        <authorList>
            <person name="Bao T."/>
            <person name="Cheng C."/>
            <person name="Zhao J."/>
            <person name="Yang S.-T."/>
            <person name="Wang J."/>
            <person name="Wang M."/>
        </authorList>
    </citation>
    <scope>NUCLEOTIDE SEQUENCE [LARGE SCALE GENOMIC DNA]</scope>
    <source>
        <strain evidence="2 4">ATCC 27076</strain>
    </source>
</reference>
<evidence type="ECO:0000256" key="1">
    <source>
        <dbReference type="SAM" id="MobiDB-lite"/>
    </source>
</evidence>
<protein>
    <recommendedName>
        <fullName evidence="6">Helix-turn-helix domain-containing protein</fullName>
    </recommendedName>
</protein>
<dbReference type="InterPro" id="IPR036388">
    <property type="entry name" value="WH-like_DNA-bd_sf"/>
</dbReference>
<dbReference type="EMBL" id="CP020559">
    <property type="protein sequence ID" value="ARE87366.1"/>
    <property type="molecule type" value="Genomic_DNA"/>
</dbReference>
<dbReference type="KEGG" id="cfm:BJL90_14110"/>
<keyword evidence="4" id="KW-1185">Reference proteome</keyword>
<feature type="compositionally biased region" description="Acidic residues" evidence="1">
    <location>
        <begin position="130"/>
        <end position="142"/>
    </location>
</feature>
<evidence type="ECO:0000313" key="3">
    <source>
        <dbReference type="EMBL" id="ARE87366.1"/>
    </source>
</evidence>
<proteinExistence type="predicted"/>
<accession>A0AAC9RHX6</accession>
<evidence type="ECO:0000313" key="2">
    <source>
        <dbReference type="EMBL" id="AOY76886.1"/>
    </source>
</evidence>
<evidence type="ECO:0000313" key="4">
    <source>
        <dbReference type="Proteomes" id="UP000177894"/>
    </source>
</evidence>
<dbReference type="Proteomes" id="UP000177894">
    <property type="component" value="Chromosome"/>
</dbReference>